<sequence length="364" mass="41156">MDPDFKVTSHHQSVLEDPFTGRVSNINNTQVDSEDELDELLSAITPPPVKCEDIWFDDGNIILHINNTIFRVHKSVLVKHSSVWKTMASLPQSGHSGARSISIVALHDDVQDMKELLMVFYNPLYFMYSRDSFRFLAGILRLSTKYDIPHLQNESTVELQRVYPRHLKDFDCLNQTSSTPEADATISARTRAWAENYAIEAVNLARETSCMTILPCALYHCARLPVETIICGTSKARLPPEDVDTCMLGRETLLRMQRESTHPFLYTLPPVQATGKYPSCSDGACVRGGHKTLLRYIMDEMYFTTPIALEKFTKWLDVGRCISCAAPLQAAHLKAREVVWEELPNVFGLGVWEDLKGEDPCTDE</sequence>
<comment type="caution">
    <text evidence="1">The sequence shown here is derived from an EMBL/GenBank/DDBJ whole genome shotgun (WGS) entry which is preliminary data.</text>
</comment>
<dbReference type="Proteomes" id="UP000790377">
    <property type="component" value="Unassembled WGS sequence"/>
</dbReference>
<protein>
    <submittedName>
        <fullName evidence="1">Uncharacterized protein</fullName>
    </submittedName>
</protein>
<proteinExistence type="predicted"/>
<accession>A0ACB8A8T9</accession>
<organism evidence="1 2">
    <name type="scientific">Hygrophoropsis aurantiaca</name>
    <dbReference type="NCBI Taxonomy" id="72124"/>
    <lineage>
        <taxon>Eukaryota</taxon>
        <taxon>Fungi</taxon>
        <taxon>Dikarya</taxon>
        <taxon>Basidiomycota</taxon>
        <taxon>Agaricomycotina</taxon>
        <taxon>Agaricomycetes</taxon>
        <taxon>Agaricomycetidae</taxon>
        <taxon>Boletales</taxon>
        <taxon>Coniophorineae</taxon>
        <taxon>Hygrophoropsidaceae</taxon>
        <taxon>Hygrophoropsis</taxon>
    </lineage>
</organism>
<gene>
    <name evidence="1" type="ORF">BJ138DRAFT_209656</name>
</gene>
<reference evidence="1" key="1">
    <citation type="journal article" date="2021" name="New Phytol.">
        <title>Evolutionary innovations through gain and loss of genes in the ectomycorrhizal Boletales.</title>
        <authorList>
            <person name="Wu G."/>
            <person name="Miyauchi S."/>
            <person name="Morin E."/>
            <person name="Kuo A."/>
            <person name="Drula E."/>
            <person name="Varga T."/>
            <person name="Kohler A."/>
            <person name="Feng B."/>
            <person name="Cao Y."/>
            <person name="Lipzen A."/>
            <person name="Daum C."/>
            <person name="Hundley H."/>
            <person name="Pangilinan J."/>
            <person name="Johnson J."/>
            <person name="Barry K."/>
            <person name="LaButti K."/>
            <person name="Ng V."/>
            <person name="Ahrendt S."/>
            <person name="Min B."/>
            <person name="Choi I.G."/>
            <person name="Park H."/>
            <person name="Plett J.M."/>
            <person name="Magnuson J."/>
            <person name="Spatafora J.W."/>
            <person name="Nagy L.G."/>
            <person name="Henrissat B."/>
            <person name="Grigoriev I.V."/>
            <person name="Yang Z.L."/>
            <person name="Xu J."/>
            <person name="Martin F.M."/>
        </authorList>
    </citation>
    <scope>NUCLEOTIDE SEQUENCE</scope>
    <source>
        <strain evidence="1">ATCC 28755</strain>
    </source>
</reference>
<evidence type="ECO:0000313" key="2">
    <source>
        <dbReference type="Proteomes" id="UP000790377"/>
    </source>
</evidence>
<dbReference type="EMBL" id="MU267751">
    <property type="protein sequence ID" value="KAH7909596.1"/>
    <property type="molecule type" value="Genomic_DNA"/>
</dbReference>
<keyword evidence="2" id="KW-1185">Reference proteome</keyword>
<evidence type="ECO:0000313" key="1">
    <source>
        <dbReference type="EMBL" id="KAH7909596.1"/>
    </source>
</evidence>
<name>A0ACB8A8T9_9AGAM</name>